<feature type="region of interest" description="Disordered" evidence="2">
    <location>
        <begin position="531"/>
        <end position="562"/>
    </location>
</feature>
<sequence>ETLDKKIQSKSLETKQDKQQTTDSKHNQRQALVQTHTQPLVSTHVQPQGQQYLGQCIWADPGQPQHPYSVQVGINQICHPNNMPNNFGRPWVTLPQPALTQVNASPYHSIVGYPRAVTPTPPYYPTGGPNYRPPVYSTNYIPPFDVWAPYPMEVSSHMQARATNQNPAVGHNQQLGPSQPRKELPSFSWNKNQQTPEGDAAAARQDDTKSVDVKEQNITREIFNIVKKYMDSDSNNNKPAADSGSSDKQEKDEKDPNTFSFVVAKQMTKDRKVQSSKHNNDKDTSNSLQNNENNEEFMEYMTKTCYEELITRLASLDTENKDLKSLIANLTARLDAVESASIESANSQAELEMKLDILDVAATKISHSDTELKEKIEYLNLTCVEIIKVLRSLDERLRALESVGVESRLTNNSVNLRLDNLESMVIQLSLHHSSSHDNKLKKSPGEVNWGGNSELCHPYSSFYDECSQEASYKEMQTESNADLKKEFIVGKESTHTIGENPISCIKEEATSAIAKEQISDFEEEAISTIKEEPIPTVEEDTSSGSGKETTDAVTEQTDTLENDNWINETFNTWYNSIVNNFEAKMEKSNR</sequence>
<dbReference type="EMBL" id="GECZ01025801">
    <property type="protein sequence ID" value="JAS43968.1"/>
    <property type="molecule type" value="Transcribed_RNA"/>
</dbReference>
<feature type="compositionally biased region" description="Basic and acidic residues" evidence="2">
    <location>
        <begin position="204"/>
        <end position="215"/>
    </location>
</feature>
<feature type="compositionally biased region" description="Basic and acidic residues" evidence="2">
    <location>
        <begin position="245"/>
        <end position="256"/>
    </location>
</feature>
<reference evidence="3" key="1">
    <citation type="submission" date="2015-11" db="EMBL/GenBank/DDBJ databases">
        <title>De novo transcriptome assembly of four potential Pierce s Disease insect vectors from Arizona vineyards.</title>
        <authorList>
            <person name="Tassone E.E."/>
        </authorList>
    </citation>
    <scope>NUCLEOTIDE SEQUENCE</scope>
</reference>
<feature type="compositionally biased region" description="Polar residues" evidence="2">
    <location>
        <begin position="542"/>
        <end position="562"/>
    </location>
</feature>
<feature type="non-terminal residue" evidence="3">
    <location>
        <position position="590"/>
    </location>
</feature>
<feature type="non-terminal residue" evidence="3">
    <location>
        <position position="1"/>
    </location>
</feature>
<gene>
    <name evidence="3" type="ORF">g.13511</name>
</gene>
<feature type="compositionally biased region" description="Basic and acidic residues" evidence="2">
    <location>
        <begin position="267"/>
        <end position="284"/>
    </location>
</feature>
<feature type="region of interest" description="Disordered" evidence="2">
    <location>
        <begin position="167"/>
        <end position="215"/>
    </location>
</feature>
<feature type="compositionally biased region" description="Basic and acidic residues" evidence="2">
    <location>
        <begin position="1"/>
        <end position="26"/>
    </location>
</feature>
<name>A0A1B6F1C3_9HEMI</name>
<feature type="region of interest" description="Disordered" evidence="2">
    <location>
        <begin position="1"/>
        <end position="29"/>
    </location>
</feature>
<feature type="coiled-coil region" evidence="1">
    <location>
        <begin position="306"/>
        <end position="340"/>
    </location>
</feature>
<accession>A0A1B6F1C3</accession>
<feature type="compositionally biased region" description="Polar residues" evidence="2">
    <location>
        <begin position="232"/>
        <end position="244"/>
    </location>
</feature>
<keyword evidence="1" id="KW-0175">Coiled coil</keyword>
<feature type="compositionally biased region" description="Polar residues" evidence="2">
    <location>
        <begin position="187"/>
        <end position="196"/>
    </location>
</feature>
<protein>
    <submittedName>
        <fullName evidence="3">Uncharacterized protein</fullName>
    </submittedName>
</protein>
<dbReference type="AlphaFoldDB" id="A0A1B6F1C3"/>
<organism evidence="3">
    <name type="scientific">Cuerna arida</name>
    <dbReference type="NCBI Taxonomy" id="1464854"/>
    <lineage>
        <taxon>Eukaryota</taxon>
        <taxon>Metazoa</taxon>
        <taxon>Ecdysozoa</taxon>
        <taxon>Arthropoda</taxon>
        <taxon>Hexapoda</taxon>
        <taxon>Insecta</taxon>
        <taxon>Pterygota</taxon>
        <taxon>Neoptera</taxon>
        <taxon>Paraneoptera</taxon>
        <taxon>Hemiptera</taxon>
        <taxon>Auchenorrhyncha</taxon>
        <taxon>Membracoidea</taxon>
        <taxon>Cicadellidae</taxon>
        <taxon>Cicadellinae</taxon>
        <taxon>Proconiini</taxon>
        <taxon>Cuerna</taxon>
    </lineage>
</organism>
<feature type="region of interest" description="Disordered" evidence="2">
    <location>
        <begin position="230"/>
        <end position="294"/>
    </location>
</feature>
<evidence type="ECO:0000313" key="3">
    <source>
        <dbReference type="EMBL" id="JAS43968.1"/>
    </source>
</evidence>
<feature type="compositionally biased region" description="Polar residues" evidence="2">
    <location>
        <begin position="167"/>
        <end position="177"/>
    </location>
</feature>
<proteinExistence type="predicted"/>
<evidence type="ECO:0000256" key="2">
    <source>
        <dbReference type="SAM" id="MobiDB-lite"/>
    </source>
</evidence>
<evidence type="ECO:0000256" key="1">
    <source>
        <dbReference type="SAM" id="Coils"/>
    </source>
</evidence>